<protein>
    <submittedName>
        <fullName evidence="4">Gluconolactonase</fullName>
    </submittedName>
</protein>
<evidence type="ECO:0000256" key="1">
    <source>
        <dbReference type="ARBA" id="ARBA00022801"/>
    </source>
</evidence>
<organism evidence="4 5">
    <name type="scientific">Niastella populi</name>
    <dbReference type="NCBI Taxonomy" id="550983"/>
    <lineage>
        <taxon>Bacteria</taxon>
        <taxon>Pseudomonadati</taxon>
        <taxon>Bacteroidota</taxon>
        <taxon>Chitinophagia</taxon>
        <taxon>Chitinophagales</taxon>
        <taxon>Chitinophagaceae</taxon>
        <taxon>Niastella</taxon>
    </lineage>
</organism>
<dbReference type="EMBL" id="LWBP01000056">
    <property type="protein sequence ID" value="OQP66236.1"/>
    <property type="molecule type" value="Genomic_DNA"/>
</dbReference>
<sequence>MKMNMLKALLIVSFCCSQLFPKAQSDGAPDTAIVADGATPQLVARNFSFTEGPATDKQGNIYFTDQPNNKIWIYKTDGTIALFLDSAGRSNGLDFDNKGNLISCADEQMQLWSIDRNKKVTVLINDLEGKKLNGPNDCWVSPRGDIYFTDPYYQRSWWTRTKPEMEAEKVYVLRRGSKTPVPVVDSLQRPNGIVGTADGKFLYVADIKGNKTYRYTIGKDGSLSNARLFAPIGSDGITLDNKGNVYLTGRGVTVFNKQGQRIKNIPIPEKWTANVAFGGKHRNKLFITASEGVYVLDMKVKGVE</sequence>
<accession>A0A1V9G6Y8</accession>
<dbReference type="Gene3D" id="2.120.10.30">
    <property type="entry name" value="TolB, C-terminal domain"/>
    <property type="match status" value="1"/>
</dbReference>
<dbReference type="PANTHER" id="PTHR47572:SF4">
    <property type="entry name" value="LACTONASE DRP35"/>
    <property type="match status" value="1"/>
</dbReference>
<feature type="chain" id="PRO_5013365845" evidence="2">
    <location>
        <begin position="24"/>
        <end position="304"/>
    </location>
</feature>
<feature type="signal peptide" evidence="2">
    <location>
        <begin position="1"/>
        <end position="23"/>
    </location>
</feature>
<comment type="caution">
    <text evidence="4">The sequence shown here is derived from an EMBL/GenBank/DDBJ whole genome shotgun (WGS) entry which is preliminary data.</text>
</comment>
<gene>
    <name evidence="4" type="ORF">A4R26_14055</name>
</gene>
<proteinExistence type="predicted"/>
<dbReference type="SUPFAM" id="SSF63829">
    <property type="entry name" value="Calcium-dependent phosphotriesterase"/>
    <property type="match status" value="1"/>
</dbReference>
<name>A0A1V9G6Y8_9BACT</name>
<dbReference type="GO" id="GO:0016787">
    <property type="term" value="F:hydrolase activity"/>
    <property type="evidence" value="ECO:0007669"/>
    <property type="project" value="UniProtKB-KW"/>
</dbReference>
<evidence type="ECO:0000256" key="2">
    <source>
        <dbReference type="SAM" id="SignalP"/>
    </source>
</evidence>
<dbReference type="InterPro" id="IPR051262">
    <property type="entry name" value="SMP-30/CGR1_Lactonase"/>
</dbReference>
<evidence type="ECO:0000313" key="5">
    <source>
        <dbReference type="Proteomes" id="UP000192276"/>
    </source>
</evidence>
<dbReference type="OrthoDB" id="241638at2"/>
<dbReference type="InterPro" id="IPR013658">
    <property type="entry name" value="SGL"/>
</dbReference>
<evidence type="ECO:0000313" key="4">
    <source>
        <dbReference type="EMBL" id="OQP66236.1"/>
    </source>
</evidence>
<keyword evidence="5" id="KW-1185">Reference proteome</keyword>
<dbReference type="RefSeq" id="WP_081163046.1">
    <property type="nucleotide sequence ID" value="NZ_LWBP01000056.1"/>
</dbReference>
<feature type="domain" description="SMP-30/Gluconolactonase/LRE-like region" evidence="3">
    <location>
        <begin position="49"/>
        <end position="290"/>
    </location>
</feature>
<dbReference type="Pfam" id="PF08450">
    <property type="entry name" value="SGL"/>
    <property type="match status" value="1"/>
</dbReference>
<dbReference type="Proteomes" id="UP000192276">
    <property type="component" value="Unassembled WGS sequence"/>
</dbReference>
<evidence type="ECO:0000259" key="3">
    <source>
        <dbReference type="Pfam" id="PF08450"/>
    </source>
</evidence>
<reference evidence="5" key="1">
    <citation type="submission" date="2016-04" db="EMBL/GenBank/DDBJ databases">
        <authorList>
            <person name="Chen L."/>
            <person name="Zhuang W."/>
            <person name="Wang G."/>
        </authorList>
    </citation>
    <scope>NUCLEOTIDE SEQUENCE [LARGE SCALE GENOMIC DNA]</scope>
    <source>
        <strain evidence="5">208</strain>
    </source>
</reference>
<keyword evidence="2" id="KW-0732">Signal</keyword>
<keyword evidence="1" id="KW-0378">Hydrolase</keyword>
<dbReference type="AlphaFoldDB" id="A0A1V9G6Y8"/>
<dbReference type="STRING" id="550983.A4R26_14055"/>
<dbReference type="PANTHER" id="PTHR47572">
    <property type="entry name" value="LIPOPROTEIN-RELATED"/>
    <property type="match status" value="1"/>
</dbReference>
<dbReference type="InterPro" id="IPR011042">
    <property type="entry name" value="6-blade_b-propeller_TolB-like"/>
</dbReference>